<dbReference type="EMBL" id="GBXM01029660">
    <property type="protein sequence ID" value="JAH78917.1"/>
    <property type="molecule type" value="Transcribed_RNA"/>
</dbReference>
<reference evidence="1" key="2">
    <citation type="journal article" date="2015" name="Fish Shellfish Immunol.">
        <title>Early steps in the European eel (Anguilla anguilla)-Vibrio vulnificus interaction in the gills: Role of the RtxA13 toxin.</title>
        <authorList>
            <person name="Callol A."/>
            <person name="Pajuelo D."/>
            <person name="Ebbesson L."/>
            <person name="Teles M."/>
            <person name="MacKenzie S."/>
            <person name="Amaro C."/>
        </authorList>
    </citation>
    <scope>NUCLEOTIDE SEQUENCE</scope>
</reference>
<protein>
    <submittedName>
        <fullName evidence="1">Uncharacterized protein</fullName>
    </submittedName>
</protein>
<organism evidence="1">
    <name type="scientific">Anguilla anguilla</name>
    <name type="common">European freshwater eel</name>
    <name type="synonym">Muraena anguilla</name>
    <dbReference type="NCBI Taxonomy" id="7936"/>
    <lineage>
        <taxon>Eukaryota</taxon>
        <taxon>Metazoa</taxon>
        <taxon>Chordata</taxon>
        <taxon>Craniata</taxon>
        <taxon>Vertebrata</taxon>
        <taxon>Euteleostomi</taxon>
        <taxon>Actinopterygii</taxon>
        <taxon>Neopterygii</taxon>
        <taxon>Teleostei</taxon>
        <taxon>Anguilliformes</taxon>
        <taxon>Anguillidae</taxon>
        <taxon>Anguilla</taxon>
    </lineage>
</organism>
<evidence type="ECO:0000313" key="1">
    <source>
        <dbReference type="EMBL" id="JAH78917.1"/>
    </source>
</evidence>
<name>A0A0E9VLI4_ANGAN</name>
<reference evidence="1" key="1">
    <citation type="submission" date="2014-11" db="EMBL/GenBank/DDBJ databases">
        <authorList>
            <person name="Amaro Gonzalez C."/>
        </authorList>
    </citation>
    <scope>NUCLEOTIDE SEQUENCE</scope>
</reference>
<proteinExistence type="predicted"/>
<dbReference type="AlphaFoldDB" id="A0A0E9VLI4"/>
<sequence>MTSLGFDFSADQAIPIISLLLDFQ</sequence>
<accession>A0A0E9VLI4</accession>